<feature type="region of interest" description="Disordered" evidence="5">
    <location>
        <begin position="79"/>
        <end position="98"/>
    </location>
</feature>
<evidence type="ECO:0000256" key="1">
    <source>
        <dbReference type="ARBA" id="ARBA00022722"/>
    </source>
</evidence>
<evidence type="ECO:0000313" key="8">
    <source>
        <dbReference type="Proteomes" id="UP001596143"/>
    </source>
</evidence>
<dbReference type="Gene3D" id="1.10.1520.10">
    <property type="entry name" value="Ribonuclease III domain"/>
    <property type="match status" value="1"/>
</dbReference>
<keyword evidence="2 4" id="KW-0255">Endonuclease</keyword>
<keyword evidence="4" id="KW-0694">RNA-binding</keyword>
<dbReference type="EC" id="3.1.26.-" evidence="4"/>
<keyword evidence="3 4" id="KW-0378">Hydrolase</keyword>
<evidence type="ECO:0000313" key="7">
    <source>
        <dbReference type="EMBL" id="MFC5629931.1"/>
    </source>
</evidence>
<comment type="subunit">
    <text evidence="4">Homodimer.</text>
</comment>
<sequence length="140" mass="16107">MIYKATDKQVDAKQLNALALAYMGDTVYDLYVRHYLLAHRYVRPNELHERASTYVSAKAQAAVLQSLLSENRLTEEEKAVAKRGRNAKSGSLPKNTDHHTYRYSTALEALIGYTYLLERTKRLDELMMFAIAHKERKEEG</sequence>
<keyword evidence="1 4" id="KW-0540">Nuclease</keyword>
<dbReference type="CDD" id="cd00593">
    <property type="entry name" value="RIBOc"/>
    <property type="match status" value="1"/>
</dbReference>
<keyword evidence="4" id="KW-0963">Cytoplasm</keyword>
<dbReference type="Pfam" id="PF00636">
    <property type="entry name" value="Ribonuclease_3"/>
    <property type="match status" value="1"/>
</dbReference>
<keyword evidence="4" id="KW-0698">rRNA processing</keyword>
<keyword evidence="4" id="KW-0690">Ribosome biogenesis</keyword>
<comment type="subcellular location">
    <subcellularLocation>
        <location evidence="4">Cytoplasm</location>
    </subcellularLocation>
</comment>
<dbReference type="Proteomes" id="UP001596143">
    <property type="component" value="Unassembled WGS sequence"/>
</dbReference>
<dbReference type="SUPFAM" id="SSF69065">
    <property type="entry name" value="RNase III domain-like"/>
    <property type="match status" value="1"/>
</dbReference>
<dbReference type="HAMAP" id="MF_01468">
    <property type="entry name" value="RNase_Mini_III"/>
    <property type="match status" value="1"/>
</dbReference>
<dbReference type="PIRSF" id="PIRSF005520">
    <property type="entry name" value="UCP005520"/>
    <property type="match status" value="1"/>
</dbReference>
<evidence type="ECO:0000256" key="2">
    <source>
        <dbReference type="ARBA" id="ARBA00022759"/>
    </source>
</evidence>
<dbReference type="InterPro" id="IPR036389">
    <property type="entry name" value="RNase_III_sf"/>
</dbReference>
<protein>
    <recommendedName>
        <fullName evidence="4">Mini-ribonuclease 3</fullName>
        <shortName evidence="4">Mini-3</shortName>
        <shortName evidence="4">Mini-RNase 3</shortName>
        <ecNumber evidence="4">3.1.26.-</ecNumber>
    </recommendedName>
    <alternativeName>
        <fullName evidence="4">Mini-RNase III</fullName>
        <shortName evidence="4">Mini-III</shortName>
    </alternativeName>
</protein>
<dbReference type="PANTHER" id="PTHR34276:SF1">
    <property type="entry name" value="MINI-RIBONUCLEASE 3"/>
    <property type="match status" value="1"/>
</dbReference>
<evidence type="ECO:0000259" key="6">
    <source>
        <dbReference type="SMART" id="SM00535"/>
    </source>
</evidence>
<dbReference type="InterPro" id="IPR000999">
    <property type="entry name" value="RNase_III_dom"/>
</dbReference>
<dbReference type="PANTHER" id="PTHR34276">
    <property type="entry name" value="MINI-RIBONUCLEASE 3"/>
    <property type="match status" value="1"/>
</dbReference>
<evidence type="ECO:0000256" key="4">
    <source>
        <dbReference type="HAMAP-Rule" id="MF_01468"/>
    </source>
</evidence>
<reference evidence="8" key="1">
    <citation type="journal article" date="2019" name="Int. J. Syst. Evol. Microbiol.">
        <title>The Global Catalogue of Microorganisms (GCM) 10K type strain sequencing project: providing services to taxonomists for standard genome sequencing and annotation.</title>
        <authorList>
            <consortium name="The Broad Institute Genomics Platform"/>
            <consortium name="The Broad Institute Genome Sequencing Center for Infectious Disease"/>
            <person name="Wu L."/>
            <person name="Ma J."/>
        </authorList>
    </citation>
    <scope>NUCLEOTIDE SEQUENCE [LARGE SCALE GENOMIC DNA]</scope>
    <source>
        <strain evidence="8">CGMCC 1.15790</strain>
    </source>
</reference>
<comment type="similarity">
    <text evidence="4">Belongs to the MrnC RNase family.</text>
</comment>
<organism evidence="7 8">
    <name type="scientific">Aliibacillus thermotolerans</name>
    <dbReference type="NCBI Taxonomy" id="1834418"/>
    <lineage>
        <taxon>Bacteria</taxon>
        <taxon>Bacillati</taxon>
        <taxon>Bacillota</taxon>
        <taxon>Bacilli</taxon>
        <taxon>Bacillales</taxon>
        <taxon>Bacillaceae</taxon>
        <taxon>Aliibacillus</taxon>
    </lineage>
</organism>
<feature type="active site" evidence="4">
    <location>
        <position position="25"/>
    </location>
</feature>
<gene>
    <name evidence="4" type="primary">mrnC</name>
    <name evidence="7" type="ORF">ACFPTR_13850</name>
</gene>
<evidence type="ECO:0000256" key="5">
    <source>
        <dbReference type="SAM" id="MobiDB-lite"/>
    </source>
</evidence>
<name>A0ABW0U8X4_9BACI</name>
<dbReference type="RefSeq" id="WP_270895849.1">
    <property type="nucleotide sequence ID" value="NZ_JBHSPF010000073.1"/>
</dbReference>
<comment type="cofactor">
    <cofactor evidence="4">
        <name>Mg(2+)</name>
        <dbReference type="ChEBI" id="CHEBI:18420"/>
    </cofactor>
</comment>
<keyword evidence="8" id="KW-1185">Reference proteome</keyword>
<feature type="domain" description="RNase III" evidence="6">
    <location>
        <begin position="1"/>
        <end position="136"/>
    </location>
</feature>
<dbReference type="EMBL" id="JBHSPF010000073">
    <property type="protein sequence ID" value="MFC5629931.1"/>
    <property type="molecule type" value="Genomic_DNA"/>
</dbReference>
<accession>A0ABW0U8X4</accession>
<keyword evidence="4" id="KW-0460">Magnesium</keyword>
<comment type="function">
    <text evidence="4">Involved in correct processing of both the 5' and 3' ends of 23S rRNA precursor. Processes 30S rRNA precursor transcript even in absence of ribonuclease 3 (Rnc); Rnc processes 30S rRNA into smaller rRNA precursors.</text>
</comment>
<comment type="caution">
    <text evidence="7">The sequence shown here is derived from an EMBL/GenBank/DDBJ whole genome shotgun (WGS) entry which is preliminary data.</text>
</comment>
<dbReference type="SMART" id="SM00535">
    <property type="entry name" value="RIBOc"/>
    <property type="match status" value="1"/>
</dbReference>
<evidence type="ECO:0000256" key="3">
    <source>
        <dbReference type="ARBA" id="ARBA00022801"/>
    </source>
</evidence>
<proteinExistence type="inferred from homology"/>
<keyword evidence="4" id="KW-0699">rRNA-binding</keyword>
<dbReference type="InterPro" id="IPR008226">
    <property type="entry name" value="Mini3_fam"/>
</dbReference>